<protein>
    <recommendedName>
        <fullName evidence="4">beta-glucosidase</fullName>
        <ecNumber evidence="4">3.2.1.21</ecNumber>
    </recommendedName>
</protein>
<dbReference type="Gene3D" id="3.20.20.300">
    <property type="entry name" value="Glycoside hydrolase, family 3, N-terminal domain"/>
    <property type="match status" value="1"/>
</dbReference>
<dbReference type="SMART" id="SM01217">
    <property type="entry name" value="Fn3_like"/>
    <property type="match status" value="1"/>
</dbReference>
<dbReference type="Gene3D" id="2.60.40.10">
    <property type="entry name" value="Immunoglobulins"/>
    <property type="match status" value="1"/>
</dbReference>
<dbReference type="Pfam" id="PF14310">
    <property type="entry name" value="Fn3-like"/>
    <property type="match status" value="1"/>
</dbReference>
<keyword evidence="6" id="KW-0136">Cellulose degradation</keyword>
<keyword evidence="9" id="KW-0624">Polysaccharide degradation</keyword>
<keyword evidence="8" id="KW-0326">Glycosidase</keyword>
<dbReference type="GO" id="GO:0008422">
    <property type="term" value="F:beta-glucosidase activity"/>
    <property type="evidence" value="ECO:0007669"/>
    <property type="project" value="UniProtKB-EC"/>
</dbReference>
<gene>
    <name evidence="11" type="ORF">CROQUDRAFT_723208</name>
</gene>
<comment type="catalytic activity">
    <reaction evidence="1">
        <text>Hydrolysis of terminal, non-reducing beta-D-glucosyl residues with release of beta-D-glucose.</text>
        <dbReference type="EC" id="3.2.1.21"/>
    </reaction>
</comment>
<evidence type="ECO:0000259" key="10">
    <source>
        <dbReference type="SMART" id="SM01217"/>
    </source>
</evidence>
<dbReference type="PANTHER" id="PTHR42715:SF2">
    <property type="entry name" value="BETA-GLUCOSIDASE F-RELATED"/>
    <property type="match status" value="1"/>
</dbReference>
<dbReference type="AlphaFoldDB" id="A0A9P6NKP0"/>
<comment type="similarity">
    <text evidence="3">Belongs to the glycosyl hydrolase 3 family.</text>
</comment>
<proteinExistence type="inferred from homology"/>
<evidence type="ECO:0000256" key="6">
    <source>
        <dbReference type="ARBA" id="ARBA00023001"/>
    </source>
</evidence>
<keyword evidence="7" id="KW-0119">Carbohydrate metabolism</keyword>
<accession>A0A9P6NKP0</accession>
<comment type="caution">
    <text evidence="11">The sequence shown here is derived from an EMBL/GenBank/DDBJ whole genome shotgun (WGS) entry which is preliminary data.</text>
</comment>
<feature type="domain" description="Fibronectin type III-like" evidence="10">
    <location>
        <begin position="606"/>
        <end position="675"/>
    </location>
</feature>
<dbReference type="InterPro" id="IPR017853">
    <property type="entry name" value="GH"/>
</dbReference>
<dbReference type="GO" id="GO:0030245">
    <property type="term" value="P:cellulose catabolic process"/>
    <property type="evidence" value="ECO:0007669"/>
    <property type="project" value="UniProtKB-KW"/>
</dbReference>
<dbReference type="Gene3D" id="3.40.50.1700">
    <property type="entry name" value="Glycoside hydrolase family 3 C-terminal domain"/>
    <property type="match status" value="1"/>
</dbReference>
<evidence type="ECO:0000256" key="5">
    <source>
        <dbReference type="ARBA" id="ARBA00022801"/>
    </source>
</evidence>
<dbReference type="InterPro" id="IPR001764">
    <property type="entry name" value="Glyco_hydro_3_N"/>
</dbReference>
<dbReference type="Pfam" id="PF00933">
    <property type="entry name" value="Glyco_hydro_3"/>
    <property type="match status" value="1"/>
</dbReference>
<dbReference type="OrthoDB" id="416222at2759"/>
<keyword evidence="5" id="KW-0378">Hydrolase</keyword>
<dbReference type="InterPro" id="IPR013783">
    <property type="entry name" value="Ig-like_fold"/>
</dbReference>
<dbReference type="SUPFAM" id="SSF52279">
    <property type="entry name" value="Beta-D-glucan exohydrolase, C-terminal domain"/>
    <property type="match status" value="1"/>
</dbReference>
<evidence type="ECO:0000256" key="1">
    <source>
        <dbReference type="ARBA" id="ARBA00000448"/>
    </source>
</evidence>
<evidence type="ECO:0000256" key="4">
    <source>
        <dbReference type="ARBA" id="ARBA00012744"/>
    </source>
</evidence>
<dbReference type="InterPro" id="IPR036962">
    <property type="entry name" value="Glyco_hydro_3_N_sf"/>
</dbReference>
<evidence type="ECO:0000256" key="7">
    <source>
        <dbReference type="ARBA" id="ARBA00023277"/>
    </source>
</evidence>
<dbReference type="InterPro" id="IPR026891">
    <property type="entry name" value="Fn3-like"/>
</dbReference>
<dbReference type="PANTHER" id="PTHR42715">
    <property type="entry name" value="BETA-GLUCOSIDASE"/>
    <property type="match status" value="1"/>
</dbReference>
<evidence type="ECO:0000256" key="9">
    <source>
        <dbReference type="ARBA" id="ARBA00023326"/>
    </source>
</evidence>
<organism evidence="11 12">
    <name type="scientific">Cronartium quercuum f. sp. fusiforme G11</name>
    <dbReference type="NCBI Taxonomy" id="708437"/>
    <lineage>
        <taxon>Eukaryota</taxon>
        <taxon>Fungi</taxon>
        <taxon>Dikarya</taxon>
        <taxon>Basidiomycota</taxon>
        <taxon>Pucciniomycotina</taxon>
        <taxon>Pucciniomycetes</taxon>
        <taxon>Pucciniales</taxon>
        <taxon>Coleosporiaceae</taxon>
        <taxon>Cronartium</taxon>
    </lineage>
</organism>
<evidence type="ECO:0000256" key="8">
    <source>
        <dbReference type="ARBA" id="ARBA00023295"/>
    </source>
</evidence>
<keyword evidence="12" id="KW-1185">Reference proteome</keyword>
<name>A0A9P6NKP0_9BASI</name>
<evidence type="ECO:0000256" key="3">
    <source>
        <dbReference type="ARBA" id="ARBA00005336"/>
    </source>
</evidence>
<evidence type="ECO:0000256" key="2">
    <source>
        <dbReference type="ARBA" id="ARBA00004987"/>
    </source>
</evidence>
<evidence type="ECO:0000313" key="11">
    <source>
        <dbReference type="EMBL" id="KAG0145909.1"/>
    </source>
</evidence>
<dbReference type="PRINTS" id="PR00133">
    <property type="entry name" value="GLHYDRLASE3"/>
</dbReference>
<dbReference type="EMBL" id="MU167269">
    <property type="protein sequence ID" value="KAG0145909.1"/>
    <property type="molecule type" value="Genomic_DNA"/>
</dbReference>
<dbReference type="Pfam" id="PF01915">
    <property type="entry name" value="Glyco_hydro_3_C"/>
    <property type="match status" value="1"/>
</dbReference>
<evidence type="ECO:0000313" key="12">
    <source>
        <dbReference type="Proteomes" id="UP000886653"/>
    </source>
</evidence>
<sequence>MFACLGPCVGTTSEVNSTVYFPAICMQDGPSGLRGVDEFVSGFPAGISVAATWNRKLMRARGVALGEEWRTKGAQVYLGPAVDVTRAPEAGRSWESFGADPYLTGEAAYETIMGVQSQGVQACVKHLIGYHQEQYRFTMTTQMDDKTLKELYFKPFQRAIDADVACVMCSYNKFNGEWACQNPVLTGDDGLLRAEAGFQGYVVSDWGATHDGDKDAKQVNRTVLAGVDVEMPGGFILIGGGVYNNLKTAVDENYVTEAIIDKMASRFISAWFKLGQDQDFPQISFDMHDQTFDKQVDARSDSHTKLIREIAAASAVLLKNDGILPLSAPSTLALIGLDAADISETDCDWNACKLGGTIPVGWGSGTNSLKHVIAPAIAIQYMLAKEDLPTKVLTSLTNDIDEAVSVAESAEVAIVFVYTYSGEIGFCFTSVEGNLGDRKNLNLLGNGEKLIKAVAAVNENTIVVIHSVGSVVMESWVDLPSVKAVFMAGLPGEQTGPAIADVLFGKVNPSGRLPYTIAKNEDDFGVNVLPQDLMNGFSPTMVYTEGLLTDYRRFNEMKTDVRFCFGFGLSYTSFSYSQLGIVEHKGKVPYHIKFKVKNTGPRDGTEIAQLYLTYPPGLGEPQKQLRGFDAVYISKGKTKSVSLPLTIRDLSVFDLALNRWVQPKGLFQLFVGSSLNHIHLEASMVIN</sequence>
<dbReference type="SUPFAM" id="SSF51445">
    <property type="entry name" value="(Trans)glycosidases"/>
    <property type="match status" value="1"/>
</dbReference>
<comment type="pathway">
    <text evidence="2">Glycan metabolism; cellulose degradation.</text>
</comment>
<dbReference type="InterPro" id="IPR002772">
    <property type="entry name" value="Glyco_hydro_3_C"/>
</dbReference>
<reference evidence="11" key="1">
    <citation type="submission" date="2013-11" db="EMBL/GenBank/DDBJ databases">
        <title>Genome sequence of the fusiform rust pathogen reveals effectors for host alternation and coevolution with pine.</title>
        <authorList>
            <consortium name="DOE Joint Genome Institute"/>
            <person name="Smith K."/>
            <person name="Pendleton A."/>
            <person name="Kubisiak T."/>
            <person name="Anderson C."/>
            <person name="Salamov A."/>
            <person name="Aerts A."/>
            <person name="Riley R."/>
            <person name="Clum A."/>
            <person name="Lindquist E."/>
            <person name="Ence D."/>
            <person name="Campbell M."/>
            <person name="Kronenberg Z."/>
            <person name="Feau N."/>
            <person name="Dhillon B."/>
            <person name="Hamelin R."/>
            <person name="Burleigh J."/>
            <person name="Smith J."/>
            <person name="Yandell M."/>
            <person name="Nelson C."/>
            <person name="Grigoriev I."/>
            <person name="Davis J."/>
        </authorList>
    </citation>
    <scope>NUCLEOTIDE SEQUENCE</scope>
    <source>
        <strain evidence="11">G11</strain>
    </source>
</reference>
<dbReference type="InterPro" id="IPR036881">
    <property type="entry name" value="Glyco_hydro_3_C_sf"/>
</dbReference>
<dbReference type="InterPro" id="IPR050288">
    <property type="entry name" value="Cellulose_deg_GH3"/>
</dbReference>
<dbReference type="Proteomes" id="UP000886653">
    <property type="component" value="Unassembled WGS sequence"/>
</dbReference>
<dbReference type="EC" id="3.2.1.21" evidence="4"/>